<keyword evidence="1" id="KW-0001">2Fe-2S</keyword>
<dbReference type="Gene3D" id="3.10.20.30">
    <property type="match status" value="1"/>
</dbReference>
<accession>A0A9X1NSE4</accession>
<evidence type="ECO:0000256" key="4">
    <source>
        <dbReference type="ARBA" id="ARBA00023004"/>
    </source>
</evidence>
<dbReference type="InterPro" id="IPR012675">
    <property type="entry name" value="Beta-grasp_dom_sf"/>
</dbReference>
<name>A0A9X1NSE4_9HYPH</name>
<dbReference type="EMBL" id="JAJOZR010000006">
    <property type="protein sequence ID" value="MCD7109553.1"/>
    <property type="molecule type" value="Genomic_DNA"/>
</dbReference>
<evidence type="ECO:0000256" key="2">
    <source>
        <dbReference type="ARBA" id="ARBA00022723"/>
    </source>
</evidence>
<dbReference type="Proteomes" id="UP001139089">
    <property type="component" value="Unassembled WGS sequence"/>
</dbReference>
<dbReference type="RefSeq" id="WP_231814272.1">
    <property type="nucleotide sequence ID" value="NZ_JAJOZR010000006.1"/>
</dbReference>
<organism evidence="7 8">
    <name type="scientific">Rhizobium quercicola</name>
    <dbReference type="NCBI Taxonomy" id="2901226"/>
    <lineage>
        <taxon>Bacteria</taxon>
        <taxon>Pseudomonadati</taxon>
        <taxon>Pseudomonadota</taxon>
        <taxon>Alphaproteobacteria</taxon>
        <taxon>Hyphomicrobiales</taxon>
        <taxon>Rhizobiaceae</taxon>
        <taxon>Rhizobium/Agrobacterium group</taxon>
        <taxon>Rhizobium</taxon>
    </lineage>
</organism>
<keyword evidence="8" id="KW-1185">Reference proteome</keyword>
<dbReference type="SUPFAM" id="SSF54292">
    <property type="entry name" value="2Fe-2S ferredoxin-like"/>
    <property type="match status" value="1"/>
</dbReference>
<evidence type="ECO:0000313" key="7">
    <source>
        <dbReference type="EMBL" id="MCD7109553.1"/>
    </source>
</evidence>
<dbReference type="Gene3D" id="1.10.150.120">
    <property type="entry name" value="[2Fe-2S]-binding domain"/>
    <property type="match status" value="1"/>
</dbReference>
<dbReference type="InterPro" id="IPR051452">
    <property type="entry name" value="Diverse_Oxidoreductases"/>
</dbReference>
<evidence type="ECO:0000256" key="3">
    <source>
        <dbReference type="ARBA" id="ARBA00023002"/>
    </source>
</evidence>
<dbReference type="InterPro" id="IPR036884">
    <property type="entry name" value="2Fe-2S-bd_dom_sf"/>
</dbReference>
<dbReference type="PANTHER" id="PTHR44379:SF5">
    <property type="entry name" value="OXIDOREDUCTASE WITH IRON-SULFUR SUBUNIT"/>
    <property type="match status" value="1"/>
</dbReference>
<dbReference type="SUPFAM" id="SSF47741">
    <property type="entry name" value="CO dehydrogenase ISP C-domain like"/>
    <property type="match status" value="1"/>
</dbReference>
<dbReference type="AlphaFoldDB" id="A0A9X1NSE4"/>
<evidence type="ECO:0000313" key="8">
    <source>
        <dbReference type="Proteomes" id="UP001139089"/>
    </source>
</evidence>
<dbReference type="InterPro" id="IPR002888">
    <property type="entry name" value="2Fe-2S-bd"/>
</dbReference>
<evidence type="ECO:0000256" key="1">
    <source>
        <dbReference type="ARBA" id="ARBA00022714"/>
    </source>
</evidence>
<gene>
    <name evidence="7" type="ORF">LRX75_10895</name>
</gene>
<dbReference type="GO" id="GO:0051537">
    <property type="term" value="F:2 iron, 2 sulfur cluster binding"/>
    <property type="evidence" value="ECO:0007669"/>
    <property type="project" value="UniProtKB-KW"/>
</dbReference>
<reference evidence="7" key="1">
    <citation type="submission" date="2021-12" db="EMBL/GenBank/DDBJ databases">
        <authorList>
            <person name="Li Y."/>
        </authorList>
    </citation>
    <scope>NUCLEOTIDE SEQUENCE</scope>
    <source>
        <strain evidence="7">DKSPLA3</strain>
    </source>
</reference>
<dbReference type="PROSITE" id="PS00197">
    <property type="entry name" value="2FE2S_FER_1"/>
    <property type="match status" value="1"/>
</dbReference>
<evidence type="ECO:0000259" key="6">
    <source>
        <dbReference type="PROSITE" id="PS51085"/>
    </source>
</evidence>
<dbReference type="PROSITE" id="PS51085">
    <property type="entry name" value="2FE2S_FER_2"/>
    <property type="match status" value="1"/>
</dbReference>
<keyword evidence="4" id="KW-0408">Iron</keyword>
<dbReference type="PANTHER" id="PTHR44379">
    <property type="entry name" value="OXIDOREDUCTASE WITH IRON-SULFUR SUBUNIT"/>
    <property type="match status" value="1"/>
</dbReference>
<dbReference type="InterPro" id="IPR006058">
    <property type="entry name" value="2Fe2S_fd_BS"/>
</dbReference>
<dbReference type="InterPro" id="IPR036010">
    <property type="entry name" value="2Fe-2S_ferredoxin-like_sf"/>
</dbReference>
<keyword evidence="3" id="KW-0560">Oxidoreductase</keyword>
<protein>
    <submittedName>
        <fullName evidence="7">2Fe-2S iron-sulfur cluster-binding protein</fullName>
    </submittedName>
</protein>
<keyword evidence="5" id="KW-0411">Iron-sulfur</keyword>
<comment type="caution">
    <text evidence="7">The sequence shown here is derived from an EMBL/GenBank/DDBJ whole genome shotgun (WGS) entry which is preliminary data.</text>
</comment>
<dbReference type="Pfam" id="PF00111">
    <property type="entry name" value="Fer2"/>
    <property type="match status" value="1"/>
</dbReference>
<keyword evidence="2" id="KW-0479">Metal-binding</keyword>
<proteinExistence type="predicted"/>
<evidence type="ECO:0000256" key="5">
    <source>
        <dbReference type="ARBA" id="ARBA00023014"/>
    </source>
</evidence>
<feature type="domain" description="2Fe-2S ferredoxin-type" evidence="6">
    <location>
        <begin position="2"/>
        <end position="78"/>
    </location>
</feature>
<dbReference type="GO" id="GO:0016491">
    <property type="term" value="F:oxidoreductase activity"/>
    <property type="evidence" value="ECO:0007669"/>
    <property type="project" value="UniProtKB-KW"/>
</dbReference>
<dbReference type="GO" id="GO:0046872">
    <property type="term" value="F:metal ion binding"/>
    <property type="evidence" value="ECO:0007669"/>
    <property type="project" value="UniProtKB-KW"/>
</dbReference>
<sequence>MSAVAFRLDGEALSVAVPAETRLSEILREQCLRTASKVACGIGRCGACTVMMNGEAVNACLVMAWQIEGAEIVSPEGLDAFETGRIVKAALIAENAFQCGYCAPGIVMALTALFLADRRAGEAEILSALEGNLCRCTGYHSILRGALSAANRLRAGAAGETGAPP</sequence>
<dbReference type="InterPro" id="IPR001041">
    <property type="entry name" value="2Fe-2S_ferredoxin-type"/>
</dbReference>
<dbReference type="CDD" id="cd00207">
    <property type="entry name" value="fer2"/>
    <property type="match status" value="1"/>
</dbReference>
<dbReference type="Pfam" id="PF01799">
    <property type="entry name" value="Fer2_2"/>
    <property type="match status" value="1"/>
</dbReference>